<name>A0AAD6N7R7_PENCN</name>
<dbReference type="Pfam" id="PF14529">
    <property type="entry name" value="Exo_endo_phos_2"/>
    <property type="match status" value="1"/>
</dbReference>
<evidence type="ECO:0000313" key="4">
    <source>
        <dbReference type="EMBL" id="KAJ6038613.1"/>
    </source>
</evidence>
<dbReference type="SUPFAM" id="SSF53098">
    <property type="entry name" value="Ribonuclease H-like"/>
    <property type="match status" value="1"/>
</dbReference>
<accession>A0AAD6N7R7</accession>
<organism evidence="4 6">
    <name type="scientific">Penicillium canescens</name>
    <dbReference type="NCBI Taxonomy" id="5083"/>
    <lineage>
        <taxon>Eukaryota</taxon>
        <taxon>Fungi</taxon>
        <taxon>Dikarya</taxon>
        <taxon>Ascomycota</taxon>
        <taxon>Pezizomycotina</taxon>
        <taxon>Eurotiomycetes</taxon>
        <taxon>Eurotiomycetidae</taxon>
        <taxon>Eurotiales</taxon>
        <taxon>Aspergillaceae</taxon>
        <taxon>Penicillium</taxon>
    </lineage>
</organism>
<evidence type="ECO:0000259" key="2">
    <source>
        <dbReference type="PROSITE" id="PS50878"/>
    </source>
</evidence>
<dbReference type="InterPro" id="IPR012337">
    <property type="entry name" value="RNaseH-like_sf"/>
</dbReference>
<protein>
    <recommendedName>
        <fullName evidence="7">Reverse transcriptase</fullName>
    </recommendedName>
</protein>
<gene>
    <name evidence="5" type="ORF">N7460_007054</name>
    <name evidence="4" type="ORF">N7460_007330</name>
</gene>
<dbReference type="CDD" id="cd09276">
    <property type="entry name" value="Rnase_HI_RT_non_LTR"/>
    <property type="match status" value="1"/>
</dbReference>
<dbReference type="Pfam" id="PF00075">
    <property type="entry name" value="RNase_H"/>
    <property type="match status" value="1"/>
</dbReference>
<evidence type="ECO:0008006" key="7">
    <source>
        <dbReference type="Google" id="ProtNLM"/>
    </source>
</evidence>
<dbReference type="PROSITE" id="PS50879">
    <property type="entry name" value="RNASE_H_1"/>
    <property type="match status" value="1"/>
</dbReference>
<dbReference type="EMBL" id="JAQJZL010000006">
    <property type="protein sequence ID" value="KAJ6039022.1"/>
    <property type="molecule type" value="Genomic_DNA"/>
</dbReference>
<proteinExistence type="predicted"/>
<dbReference type="PANTHER" id="PTHR33481:SF1">
    <property type="entry name" value="ENDONUCLEASE_EXONUCLEASE_PHOSPHATASE DOMAIN-CONTAINING PROTEIN-RELATED"/>
    <property type="match status" value="1"/>
</dbReference>
<feature type="domain" description="Reverse transcriptase" evidence="2">
    <location>
        <begin position="232"/>
        <end position="478"/>
    </location>
</feature>
<dbReference type="AlphaFoldDB" id="A0AAD6N7R7"/>
<dbReference type="GO" id="GO:0003676">
    <property type="term" value="F:nucleic acid binding"/>
    <property type="evidence" value="ECO:0007669"/>
    <property type="project" value="InterPro"/>
</dbReference>
<reference evidence="4" key="2">
    <citation type="submission" date="2023-01" db="EMBL/GenBank/DDBJ databases">
        <authorList>
            <person name="Petersen C."/>
        </authorList>
    </citation>
    <scope>NUCLEOTIDE SEQUENCE</scope>
    <source>
        <strain evidence="4">IBT 15450</strain>
    </source>
</reference>
<dbReference type="Pfam" id="PF00078">
    <property type="entry name" value="RVT_1"/>
    <property type="match status" value="1"/>
</dbReference>
<feature type="compositionally biased region" description="Low complexity" evidence="1">
    <location>
        <begin position="1"/>
        <end position="10"/>
    </location>
</feature>
<dbReference type="Proteomes" id="UP001219568">
    <property type="component" value="Unassembled WGS sequence"/>
</dbReference>
<feature type="domain" description="RNase H type-1" evidence="3">
    <location>
        <begin position="660"/>
        <end position="806"/>
    </location>
</feature>
<evidence type="ECO:0000256" key="1">
    <source>
        <dbReference type="SAM" id="MobiDB-lite"/>
    </source>
</evidence>
<feature type="region of interest" description="Disordered" evidence="1">
    <location>
        <begin position="1"/>
        <end position="20"/>
    </location>
</feature>
<dbReference type="InterPro" id="IPR043502">
    <property type="entry name" value="DNA/RNA_pol_sf"/>
</dbReference>
<dbReference type="SUPFAM" id="SSF56219">
    <property type="entry name" value="DNase I-like"/>
    <property type="match status" value="1"/>
</dbReference>
<dbReference type="Gene3D" id="3.30.420.10">
    <property type="entry name" value="Ribonuclease H-like superfamily/Ribonuclease H"/>
    <property type="match status" value="1"/>
</dbReference>
<dbReference type="InterPro" id="IPR005135">
    <property type="entry name" value="Endo/exonuclease/phosphatase"/>
</dbReference>
<dbReference type="PANTHER" id="PTHR33481">
    <property type="entry name" value="REVERSE TRANSCRIPTASE"/>
    <property type="match status" value="1"/>
</dbReference>
<dbReference type="SUPFAM" id="SSF56672">
    <property type="entry name" value="DNA/RNA polymerases"/>
    <property type="match status" value="1"/>
</dbReference>
<dbReference type="InterPro" id="IPR000477">
    <property type="entry name" value="RT_dom"/>
</dbReference>
<evidence type="ECO:0000313" key="5">
    <source>
        <dbReference type="EMBL" id="KAJ6039022.1"/>
    </source>
</evidence>
<evidence type="ECO:0000259" key="3">
    <source>
        <dbReference type="PROSITE" id="PS50879"/>
    </source>
</evidence>
<reference evidence="4" key="1">
    <citation type="journal article" date="2023" name="IMA Fungus">
        <title>Comparative genomic study of the Penicillium genus elucidates a diverse pangenome and 15 lateral gene transfer events.</title>
        <authorList>
            <person name="Petersen C."/>
            <person name="Sorensen T."/>
            <person name="Nielsen M.R."/>
            <person name="Sondergaard T.E."/>
            <person name="Sorensen J.L."/>
            <person name="Fitzpatrick D.A."/>
            <person name="Frisvad J.C."/>
            <person name="Nielsen K.L."/>
        </authorList>
    </citation>
    <scope>NUCLEOTIDE SEQUENCE</scope>
    <source>
        <strain evidence="4">IBT 15450</strain>
    </source>
</reference>
<evidence type="ECO:0000313" key="6">
    <source>
        <dbReference type="Proteomes" id="UP001219568"/>
    </source>
</evidence>
<dbReference type="Gene3D" id="3.60.10.10">
    <property type="entry name" value="Endonuclease/exonuclease/phosphatase"/>
    <property type="match status" value="1"/>
</dbReference>
<dbReference type="GO" id="GO:0004523">
    <property type="term" value="F:RNA-DNA hybrid ribonuclease activity"/>
    <property type="evidence" value="ECO:0007669"/>
    <property type="project" value="InterPro"/>
</dbReference>
<dbReference type="InterPro" id="IPR002156">
    <property type="entry name" value="RNaseH_domain"/>
</dbReference>
<dbReference type="EMBL" id="JAQJZL010000008">
    <property type="protein sequence ID" value="KAJ6038613.1"/>
    <property type="molecule type" value="Genomic_DNA"/>
</dbReference>
<sequence>MSPRPTSIGPPRVPPPTPRFARYRSSLHIRTHNNQHLPPPKGSSGPKHIQFNTIYPPHAPAVLPPPQNTILAGDFNTHHPLWQPETEAHNTTPGATALIEWLEANGLALCIEPGTPTRGPNTIDLVFSDIPTGRKPPPRRKLGSTDWEKAKALLNLPHKDLPVDDIAEKLVNTVQEAIRGASKYNTRGLPRTPWWTSELTDLLRQTRQQQAPDYLPLRRAVSRAKASHWKERIEHATSPTDAFTLARLHRRADQLSAPPLHIRNDRVTTPQGKADTFLTHLLEKGTSLPHQQEEGPPTQPRDPQKKVASLLLLDVKGAFDAVDHQRLLSHLRLQGWDEGLTSWIHDWLSDRSVSVQVGDATATAKIRGGLPQGSPLSPVLFLLYAAQIVSSQDNSFCYADDLGLLFVGDSLEETSQQLVEVYKTITLSGAASGLPFSLEKTEIQHFSKQRKLSAPTVTLPGVGEIKPSPYTRWLGILLDSKLTYRPHINWVFSRGKQLALHLRKLSNTQRGCPVASMRAAVIQCVIPTALYGAEVFYTGRGQKGLIDSLRSLLRLAALAILPAYRTTPTSALLREADLPYPEALLDGVLQRAAVRYASLDARHPIARVTIDAYDTKGTRLTRILQRVPTPAPERARVESRLPPLRILPTTDANKAAYAPAPLRLTVYSDGSRTGQGAGYGFVVYYGSIPITQGYGPAGSQSEVYDAEIMGAVEGLQAAVNLPCASYSTGLVVLLDNLAAASLLADGRPAPHRRKLTDLFQKLTTQWESAPYILSTPRTPVEVRWMPGHSGIAGNETADELAKRGAALDGSHIPPSPSYLVREAKQHIRTATRAAYTRDAPQAYRDLNIQPHTKSSRAREHRLPRGVLGRLLAARTGHGDFQVYHERFHHRDSLTTCSCGKPKSPVHFFFCPPARKRWKDRWKGRKASPSARINWILSTAAGAEEFGRFVQETFFFKDICPNRAQTCAA</sequence>
<keyword evidence="6" id="KW-1185">Reference proteome</keyword>
<dbReference type="PROSITE" id="PS50878">
    <property type="entry name" value="RT_POL"/>
    <property type="match status" value="1"/>
</dbReference>
<dbReference type="InterPro" id="IPR036691">
    <property type="entry name" value="Endo/exonu/phosph_ase_sf"/>
</dbReference>
<comment type="caution">
    <text evidence="4">The sequence shown here is derived from an EMBL/GenBank/DDBJ whole genome shotgun (WGS) entry which is preliminary data.</text>
</comment>
<dbReference type="InterPro" id="IPR036397">
    <property type="entry name" value="RNaseH_sf"/>
</dbReference>